<evidence type="ECO:0000259" key="3">
    <source>
        <dbReference type="Pfam" id="PF00534"/>
    </source>
</evidence>
<dbReference type="GO" id="GO:1901137">
    <property type="term" value="P:carbohydrate derivative biosynthetic process"/>
    <property type="evidence" value="ECO:0007669"/>
    <property type="project" value="UniProtKB-ARBA"/>
</dbReference>
<evidence type="ECO:0000259" key="4">
    <source>
        <dbReference type="Pfam" id="PF13439"/>
    </source>
</evidence>
<dbReference type="Pfam" id="PF00534">
    <property type="entry name" value="Glycos_transf_1"/>
    <property type="match status" value="1"/>
</dbReference>
<dbReference type="InParanoid" id="A0A543B288"/>
<dbReference type="InterPro" id="IPR028098">
    <property type="entry name" value="Glyco_trans_4-like_N"/>
</dbReference>
<evidence type="ECO:0000256" key="1">
    <source>
        <dbReference type="ARBA" id="ARBA00022676"/>
    </source>
</evidence>
<gene>
    <name evidence="5" type="ORF">FB566_4539</name>
</gene>
<evidence type="ECO:0000313" key="6">
    <source>
        <dbReference type="Proteomes" id="UP000317043"/>
    </source>
</evidence>
<comment type="caution">
    <text evidence="5">The sequence shown here is derived from an EMBL/GenBank/DDBJ whole genome shotgun (WGS) entry which is preliminary data.</text>
</comment>
<dbReference type="PANTHER" id="PTHR45947">
    <property type="entry name" value="SULFOQUINOVOSYL TRANSFERASE SQD2"/>
    <property type="match status" value="1"/>
</dbReference>
<evidence type="ECO:0000256" key="2">
    <source>
        <dbReference type="ARBA" id="ARBA00022679"/>
    </source>
</evidence>
<keyword evidence="2 5" id="KW-0808">Transferase</keyword>
<dbReference type="PANTHER" id="PTHR45947:SF3">
    <property type="entry name" value="SULFOQUINOVOSYL TRANSFERASE SQD2"/>
    <property type="match status" value="1"/>
</dbReference>
<reference evidence="5 6" key="1">
    <citation type="submission" date="2019-06" db="EMBL/GenBank/DDBJ databases">
        <title>Sequencing the genomes of 1000 actinobacteria strains.</title>
        <authorList>
            <person name="Klenk H.-P."/>
        </authorList>
    </citation>
    <scope>NUCLEOTIDE SEQUENCE [LARGE SCALE GENOMIC DNA]</scope>
    <source>
        <strain evidence="5 6">DSM 45928</strain>
    </source>
</reference>
<organism evidence="5 6">
    <name type="scientific">Stackebrandtia endophytica</name>
    <dbReference type="NCBI Taxonomy" id="1496996"/>
    <lineage>
        <taxon>Bacteria</taxon>
        <taxon>Bacillati</taxon>
        <taxon>Actinomycetota</taxon>
        <taxon>Actinomycetes</taxon>
        <taxon>Glycomycetales</taxon>
        <taxon>Glycomycetaceae</taxon>
        <taxon>Stackebrandtia</taxon>
    </lineage>
</organism>
<feature type="domain" description="Glycosyltransferase subfamily 4-like N-terminal" evidence="4">
    <location>
        <begin position="16"/>
        <end position="169"/>
    </location>
</feature>
<dbReference type="Pfam" id="PF13439">
    <property type="entry name" value="Glyco_transf_4"/>
    <property type="match status" value="1"/>
</dbReference>
<name>A0A543B288_9ACTN</name>
<dbReference type="InterPro" id="IPR050194">
    <property type="entry name" value="Glycosyltransferase_grp1"/>
</dbReference>
<keyword evidence="6" id="KW-1185">Reference proteome</keyword>
<accession>A0A543B288</accession>
<proteinExistence type="predicted"/>
<dbReference type="Gene3D" id="3.40.50.2000">
    <property type="entry name" value="Glycogen Phosphorylase B"/>
    <property type="match status" value="2"/>
</dbReference>
<dbReference type="CDD" id="cd03801">
    <property type="entry name" value="GT4_PimA-like"/>
    <property type="match status" value="1"/>
</dbReference>
<dbReference type="InterPro" id="IPR001296">
    <property type="entry name" value="Glyco_trans_1"/>
</dbReference>
<dbReference type="FunFam" id="3.40.50.2000:FF:000069">
    <property type="entry name" value="Alpha-(1-6)-phosphatidylinositol monomannoside mannosyltransferase"/>
    <property type="match status" value="1"/>
</dbReference>
<dbReference type="SUPFAM" id="SSF53756">
    <property type="entry name" value="UDP-Glycosyltransferase/glycogen phosphorylase"/>
    <property type="match status" value="1"/>
</dbReference>
<dbReference type="FunCoup" id="A0A543B288">
    <property type="interactions" value="178"/>
</dbReference>
<dbReference type="AlphaFoldDB" id="A0A543B288"/>
<dbReference type="EMBL" id="VFOW01000001">
    <property type="protein sequence ID" value="TQL78942.1"/>
    <property type="molecule type" value="Genomic_DNA"/>
</dbReference>
<dbReference type="Proteomes" id="UP000317043">
    <property type="component" value="Unassembled WGS sequence"/>
</dbReference>
<dbReference type="RefSeq" id="WP_142043878.1">
    <property type="nucleotide sequence ID" value="NZ_JBHTGS010000002.1"/>
</dbReference>
<evidence type="ECO:0000313" key="5">
    <source>
        <dbReference type="EMBL" id="TQL78942.1"/>
    </source>
</evidence>
<keyword evidence="1 5" id="KW-0328">Glycosyltransferase</keyword>
<feature type="domain" description="Glycosyl transferase family 1" evidence="3">
    <location>
        <begin position="183"/>
        <end position="354"/>
    </location>
</feature>
<sequence length="378" mass="41010">MTRVLLVTNDFPPRQGGIQSFVHGMATRLPTEHLVVYSSTSPGAAAFDRDQPFPVVRDRTSMLLPTPRVARRAASIAREHDCDAVLFGAAAPLGLLAEGLKRRTGIRQAVAITHGHEVGWAKLPVARGLLRRIAEHTDVVTYLTDYTRHRLAPVVGKVTDLRQLTFGIDIDEFSPEVDGEGMRRRHGLGDAPVVVCVSRLVPRKGQDSLIDAFGVVRRAVPDARLLLVGGGPYEKQLRARIAARGLDDVVVVTGSVPRDELANYYAAGDVFAMPCRTRRRGLDVEGLGVVYLEASATGLPVIAGDSGGAPEAVRDGETGYVVPGGDIETLGKRLVELLTDDDLAARLGKTGRDWMCTRWTWPHLADRLAQMLTPPSDR</sequence>
<protein>
    <submittedName>
        <fullName evidence="5">Phosphatidylinositol alpha-1,6-mannosyltransferase</fullName>
    </submittedName>
</protein>
<dbReference type="OrthoDB" id="9808602at2"/>
<dbReference type="GO" id="GO:0016758">
    <property type="term" value="F:hexosyltransferase activity"/>
    <property type="evidence" value="ECO:0007669"/>
    <property type="project" value="TreeGrafter"/>
</dbReference>